<dbReference type="OrthoDB" id="980666at2"/>
<protein>
    <recommendedName>
        <fullName evidence="5">Arsenate reductase</fullName>
    </recommendedName>
</protein>
<dbReference type="STRING" id="1237149.C900_05239"/>
<keyword evidence="4" id="KW-1185">Reference proteome</keyword>
<dbReference type="SUPFAM" id="SSF52833">
    <property type="entry name" value="Thioredoxin-like"/>
    <property type="match status" value="1"/>
</dbReference>
<dbReference type="RefSeq" id="WP_009578209.1">
    <property type="nucleotide sequence ID" value="NZ_AMZN01000008.1"/>
</dbReference>
<gene>
    <name evidence="3" type="ORF">C900_05239</name>
</gene>
<evidence type="ECO:0000256" key="2">
    <source>
        <dbReference type="PROSITE-ProRule" id="PRU01282"/>
    </source>
</evidence>
<dbReference type="AlphaFoldDB" id="L8JWN6"/>
<dbReference type="PROSITE" id="PS51353">
    <property type="entry name" value="ARSC"/>
    <property type="match status" value="1"/>
</dbReference>
<dbReference type="Pfam" id="PF03960">
    <property type="entry name" value="ArsC"/>
    <property type="match status" value="1"/>
</dbReference>
<comment type="similarity">
    <text evidence="1 2">Belongs to the ArsC family.</text>
</comment>
<dbReference type="eggNOG" id="COG1393">
    <property type="taxonomic scope" value="Bacteria"/>
</dbReference>
<dbReference type="EMBL" id="AMZN01000008">
    <property type="protein sequence ID" value="ELR73190.1"/>
    <property type="molecule type" value="Genomic_DNA"/>
</dbReference>
<evidence type="ECO:0000313" key="3">
    <source>
        <dbReference type="EMBL" id="ELR73190.1"/>
    </source>
</evidence>
<name>L8JWN6_9BACT</name>
<dbReference type="Proteomes" id="UP000011135">
    <property type="component" value="Unassembled WGS sequence"/>
</dbReference>
<evidence type="ECO:0000313" key="4">
    <source>
        <dbReference type="Proteomes" id="UP000011135"/>
    </source>
</evidence>
<comment type="caution">
    <text evidence="3">The sequence shown here is derived from an EMBL/GenBank/DDBJ whole genome shotgun (WGS) entry which is preliminary data.</text>
</comment>
<dbReference type="InterPro" id="IPR036249">
    <property type="entry name" value="Thioredoxin-like_sf"/>
</dbReference>
<proteinExistence type="inferred from homology"/>
<evidence type="ECO:0008006" key="5">
    <source>
        <dbReference type="Google" id="ProtNLM"/>
    </source>
</evidence>
<dbReference type="InterPro" id="IPR006660">
    <property type="entry name" value="Arsenate_reductase-like"/>
</dbReference>
<evidence type="ECO:0000256" key="1">
    <source>
        <dbReference type="ARBA" id="ARBA00007198"/>
    </source>
</evidence>
<reference evidence="3 4" key="1">
    <citation type="submission" date="2012-12" db="EMBL/GenBank/DDBJ databases">
        <title>Genome assembly of Fulvivirga imtechensis AK7.</title>
        <authorList>
            <person name="Nupur N."/>
            <person name="Khatri I."/>
            <person name="Kumar R."/>
            <person name="Subramanian S."/>
            <person name="Pinnaka A."/>
        </authorList>
    </citation>
    <scope>NUCLEOTIDE SEQUENCE [LARGE SCALE GENOMIC DNA]</scope>
    <source>
        <strain evidence="3 4">AK7</strain>
    </source>
</reference>
<accession>L8JWN6</accession>
<organism evidence="3 4">
    <name type="scientific">Fulvivirga imtechensis AK7</name>
    <dbReference type="NCBI Taxonomy" id="1237149"/>
    <lineage>
        <taxon>Bacteria</taxon>
        <taxon>Pseudomonadati</taxon>
        <taxon>Bacteroidota</taxon>
        <taxon>Cytophagia</taxon>
        <taxon>Cytophagales</taxon>
        <taxon>Fulvivirgaceae</taxon>
        <taxon>Fulvivirga</taxon>
    </lineage>
</organism>
<sequence>MKAKENEILLIYNSEKYEDRKAKGYADTMKDHALNERDISKNNLTETQIAEIARDMNVDMSVLIDKNSDTYLHHLKDKGFAEAELTKLMVKNPDLIKTPIAYIGSRAFFVGSAYDFVNADFDIEGVRSKKGNVFEKKSD</sequence>
<dbReference type="Gene3D" id="3.40.30.10">
    <property type="entry name" value="Glutaredoxin"/>
    <property type="match status" value="1"/>
</dbReference>